<keyword evidence="3" id="KW-1185">Reference proteome</keyword>
<reference evidence="2 3" key="1">
    <citation type="journal article" date="2021" name="Arch. Microbiol.">
        <title>Cellulosimicrobium fucosivorans sp. nov., isolated from San Elijo Lagoon, contains a fucose metabolic pathway linked to carotenoid production.</title>
        <authorList>
            <person name="Aviles F.A."/>
            <person name="Kyndt J.A."/>
        </authorList>
    </citation>
    <scope>NUCLEOTIDE SEQUENCE [LARGE SCALE GENOMIC DNA]</scope>
    <source>
        <strain evidence="2 3">SE3</strain>
    </source>
</reference>
<sequence length="318" mass="33395">MTEPQTDGAAAPGAPTLQDLVDEAAFVSHEHQLHLADLHGDDAWNADLVAGTLTFTAPDGGTTTCRVQFLGTAAPGPGTWMWAWNNVNGFPDAVLDAAERTRATGLREAEEPEHPLTDDLPYRYTLAAKAVTRSWTHYSAPVGGGTRAWLLVEHDDLVLPAPTVPRVVRTLSEGLLSTTVVDHRRALASYASVRGLETSQDVAGSVTLVVPDGTVTVSFDDAGRLAGIAASSSPASGPEPETELDPAPEPAVEPAPVAAPEPEAAPEPGPEPETPRPTTPDAGPAPEEPTPGPAADAVVDPPADRPEPRRRSWFRRRG</sequence>
<proteinExistence type="predicted"/>
<evidence type="ECO:0000256" key="1">
    <source>
        <dbReference type="SAM" id="MobiDB-lite"/>
    </source>
</evidence>
<name>A0ABX0BGB5_9MICO</name>
<dbReference type="RefSeq" id="WP_162290242.1">
    <property type="nucleotide sequence ID" value="NZ_JAAFAN010000056.1"/>
</dbReference>
<feature type="region of interest" description="Disordered" evidence="1">
    <location>
        <begin position="228"/>
        <end position="318"/>
    </location>
</feature>
<dbReference type="Pfam" id="PF21813">
    <property type="entry name" value="DUF6882"/>
    <property type="match status" value="1"/>
</dbReference>
<comment type="caution">
    <text evidence="2">The sequence shown here is derived from an EMBL/GenBank/DDBJ whole genome shotgun (WGS) entry which is preliminary data.</text>
</comment>
<feature type="compositionally biased region" description="Pro residues" evidence="1">
    <location>
        <begin position="247"/>
        <end position="278"/>
    </location>
</feature>
<accession>A0ABX0BGB5</accession>
<dbReference type="EMBL" id="JAAFAN010000056">
    <property type="protein sequence ID" value="NDO90725.1"/>
    <property type="molecule type" value="Genomic_DNA"/>
</dbReference>
<protein>
    <submittedName>
        <fullName evidence="2">Uncharacterized protein</fullName>
    </submittedName>
</protein>
<gene>
    <name evidence="2" type="ORF">GYH36_14865</name>
</gene>
<feature type="compositionally biased region" description="Low complexity" evidence="1">
    <location>
        <begin position="228"/>
        <end position="238"/>
    </location>
</feature>
<organism evidence="2 3">
    <name type="scientific">Cellulosimicrobium composti</name>
    <dbReference type="NCBI Taxonomy" id="2672572"/>
    <lineage>
        <taxon>Bacteria</taxon>
        <taxon>Bacillati</taxon>
        <taxon>Actinomycetota</taxon>
        <taxon>Actinomycetes</taxon>
        <taxon>Micrococcales</taxon>
        <taxon>Promicromonosporaceae</taxon>
        <taxon>Cellulosimicrobium</taxon>
    </lineage>
</organism>
<dbReference type="InterPro" id="IPR049249">
    <property type="entry name" value="DUF6882"/>
</dbReference>
<evidence type="ECO:0000313" key="2">
    <source>
        <dbReference type="EMBL" id="NDO90725.1"/>
    </source>
</evidence>
<evidence type="ECO:0000313" key="3">
    <source>
        <dbReference type="Proteomes" id="UP000471672"/>
    </source>
</evidence>
<dbReference type="Proteomes" id="UP000471672">
    <property type="component" value="Unassembled WGS sequence"/>
</dbReference>